<dbReference type="InterPro" id="IPR036626">
    <property type="entry name" value="GpW_sf"/>
</dbReference>
<dbReference type="Proteomes" id="UP001143330">
    <property type="component" value="Unassembled WGS sequence"/>
</dbReference>
<sequence>MQTTDELLAEARTAYHRLQIGESAVEVRDSDGSSIRYTAANANMLVRYIKSLEAALEHRIGGPSSIIRFQTSKGLDR</sequence>
<evidence type="ECO:0008006" key="3">
    <source>
        <dbReference type="Google" id="ProtNLM"/>
    </source>
</evidence>
<accession>A0A9W6JZB4</accession>
<keyword evidence="2" id="KW-1185">Reference proteome</keyword>
<reference evidence="1" key="2">
    <citation type="submission" date="2023-01" db="EMBL/GenBank/DDBJ databases">
        <authorList>
            <person name="Sun Q."/>
            <person name="Evtushenko L."/>
        </authorList>
    </citation>
    <scope>NUCLEOTIDE SEQUENCE</scope>
    <source>
        <strain evidence="1">VKM B-2789</strain>
    </source>
</reference>
<comment type="caution">
    <text evidence="1">The sequence shown here is derived from an EMBL/GenBank/DDBJ whole genome shotgun (WGS) entry which is preliminary data.</text>
</comment>
<dbReference type="InterPro" id="IPR004174">
    <property type="entry name" value="GpW"/>
</dbReference>
<dbReference type="Pfam" id="PF02831">
    <property type="entry name" value="gpW"/>
    <property type="match status" value="1"/>
</dbReference>
<evidence type="ECO:0000313" key="2">
    <source>
        <dbReference type="Proteomes" id="UP001143330"/>
    </source>
</evidence>
<gene>
    <name evidence="1" type="ORF">GCM10017653_27340</name>
</gene>
<dbReference type="RefSeq" id="WP_246547227.1">
    <property type="nucleotide sequence ID" value="NZ_BSFM01000014.1"/>
</dbReference>
<dbReference type="EMBL" id="BSFM01000014">
    <property type="protein sequence ID" value="GLK84664.1"/>
    <property type="molecule type" value="Genomic_DNA"/>
</dbReference>
<dbReference type="AlphaFoldDB" id="A0A9W6JZB4"/>
<dbReference type="Gene3D" id="3.30.1580.10">
    <property type="entry name" value="Head-to-tail joining protein W"/>
    <property type="match status" value="1"/>
</dbReference>
<name>A0A9W6JZB4_9HYPH</name>
<proteinExistence type="predicted"/>
<reference evidence="1" key="1">
    <citation type="journal article" date="2014" name="Int. J. Syst. Evol. Microbiol.">
        <title>Complete genome sequence of Corynebacterium casei LMG S-19264T (=DSM 44701T), isolated from a smear-ripened cheese.</title>
        <authorList>
            <consortium name="US DOE Joint Genome Institute (JGI-PGF)"/>
            <person name="Walter F."/>
            <person name="Albersmeier A."/>
            <person name="Kalinowski J."/>
            <person name="Ruckert C."/>
        </authorList>
    </citation>
    <scope>NUCLEOTIDE SEQUENCE</scope>
    <source>
        <strain evidence="1">VKM B-2789</strain>
    </source>
</reference>
<dbReference type="GO" id="GO:0019058">
    <property type="term" value="P:viral life cycle"/>
    <property type="evidence" value="ECO:0007669"/>
    <property type="project" value="InterPro"/>
</dbReference>
<protein>
    <recommendedName>
        <fullName evidence="3">GpW protein</fullName>
    </recommendedName>
</protein>
<organism evidence="1 2">
    <name type="scientific">Ancylobacter defluvii</name>
    <dbReference type="NCBI Taxonomy" id="1282440"/>
    <lineage>
        <taxon>Bacteria</taxon>
        <taxon>Pseudomonadati</taxon>
        <taxon>Pseudomonadota</taxon>
        <taxon>Alphaproteobacteria</taxon>
        <taxon>Hyphomicrobiales</taxon>
        <taxon>Xanthobacteraceae</taxon>
        <taxon>Ancylobacter</taxon>
    </lineage>
</organism>
<dbReference type="SUPFAM" id="SSF64210">
    <property type="entry name" value="Head-to-tail joining protein W, gpW"/>
    <property type="match status" value="1"/>
</dbReference>
<evidence type="ECO:0000313" key="1">
    <source>
        <dbReference type="EMBL" id="GLK84664.1"/>
    </source>
</evidence>